<reference evidence="3" key="1">
    <citation type="journal article" date="2014" name="BMC Genomics">
        <title>The genome sequence of the biocontrol fungus Metarhizium anisopliae and comparative genomics of Metarhizium species.</title>
        <authorList>
            <person name="Pattemore J.A."/>
            <person name="Hane J.K."/>
            <person name="Williams A.H."/>
            <person name="Wilson B.A."/>
            <person name="Stodart B.J."/>
            <person name="Ash G.J."/>
        </authorList>
    </citation>
    <scope>NUCLEOTIDE SEQUENCE [LARGE SCALE GENOMIC DNA]</scope>
    <source>
        <strain evidence="3">BRIP 53293</strain>
    </source>
</reference>
<feature type="region of interest" description="Disordered" evidence="1">
    <location>
        <begin position="104"/>
        <end position="201"/>
    </location>
</feature>
<feature type="compositionally biased region" description="Polar residues" evidence="1">
    <location>
        <begin position="421"/>
        <end position="434"/>
    </location>
</feature>
<accession>A0A0D9P3J4</accession>
<gene>
    <name evidence="2" type="ORF">H634G_04986</name>
</gene>
<dbReference type="Proteomes" id="UP000054544">
    <property type="component" value="Unassembled WGS sequence"/>
</dbReference>
<protein>
    <submittedName>
        <fullName evidence="2">Uncharacterized protein</fullName>
    </submittedName>
</protein>
<evidence type="ECO:0000313" key="2">
    <source>
        <dbReference type="EMBL" id="KJK79395.1"/>
    </source>
</evidence>
<organism evidence="2 3">
    <name type="scientific">Metarhizium anisopliae BRIP 53293</name>
    <dbReference type="NCBI Taxonomy" id="1291518"/>
    <lineage>
        <taxon>Eukaryota</taxon>
        <taxon>Fungi</taxon>
        <taxon>Dikarya</taxon>
        <taxon>Ascomycota</taxon>
        <taxon>Pezizomycotina</taxon>
        <taxon>Sordariomycetes</taxon>
        <taxon>Hypocreomycetidae</taxon>
        <taxon>Hypocreales</taxon>
        <taxon>Clavicipitaceae</taxon>
        <taxon>Metarhizium</taxon>
    </lineage>
</organism>
<dbReference type="AlphaFoldDB" id="A0A0D9P3J4"/>
<dbReference type="STRING" id="1291518.A0A0D9P3J4"/>
<feature type="compositionally biased region" description="Polar residues" evidence="1">
    <location>
        <begin position="180"/>
        <end position="197"/>
    </location>
</feature>
<keyword evidence="3" id="KW-1185">Reference proteome</keyword>
<feature type="compositionally biased region" description="Basic and acidic residues" evidence="1">
    <location>
        <begin position="405"/>
        <end position="416"/>
    </location>
</feature>
<dbReference type="EMBL" id="KE384730">
    <property type="protein sequence ID" value="KJK79395.1"/>
    <property type="molecule type" value="Genomic_DNA"/>
</dbReference>
<evidence type="ECO:0000313" key="3">
    <source>
        <dbReference type="Proteomes" id="UP000054544"/>
    </source>
</evidence>
<feature type="compositionally biased region" description="Polar residues" evidence="1">
    <location>
        <begin position="113"/>
        <end position="124"/>
    </location>
</feature>
<sequence length="533" mass="58944">MPQGNHDIFKGIQGLYPRLGTLFPVPFPDGRTPLSSSPASSWMRMEPKSTPELQDLLAQLARFLRANESRISAEQVSKCLQHLSAMELSALNRLFCLLYQTKKRGAPSRPDASGTSSPPSVASLNNTNTNNNGNLHANRPRPSRLGDATSAAGNVRQGDSCARSPSSTDRPRSTRHSHGHQPSPSPDASRQAETTTLHAGADGDTFVRTDLATCNEIKFATSTKQLLENCRTDRGEFLRAIREAKAALPTGHGWEAAIATKKENADIRDIMRIYHRFECHNIYSHVVEAGFHTGTHWIREMRTVLVNKLCKDFPERFPSQKTANKCLNWVDQGCRYREWTDLLSETSDLGYLLALPADVPHSAYTSRCTKEQMTAAALRFKSLGIDKLVEDLELSELGNHVSAKLREMTGKKRKDADEELNQNSRKSPRLTPSSGAGELGLVQPAGQLTTPPESMPAGIGDLFGHPTHCLMPPLAQEYSGDQERDREHHNTIGTMVDSFLAPYDPFNNFDMSLQAYSEVFLSQFSVLSSSTDK</sequence>
<feature type="region of interest" description="Disordered" evidence="1">
    <location>
        <begin position="405"/>
        <end position="455"/>
    </location>
</feature>
<feature type="compositionally biased region" description="Low complexity" evidence="1">
    <location>
        <begin position="125"/>
        <end position="134"/>
    </location>
</feature>
<name>A0A0D9P3J4_METAN</name>
<evidence type="ECO:0000256" key="1">
    <source>
        <dbReference type="SAM" id="MobiDB-lite"/>
    </source>
</evidence>
<dbReference type="OrthoDB" id="4939936at2759"/>
<proteinExistence type="predicted"/>